<dbReference type="CDD" id="cd00383">
    <property type="entry name" value="trans_reg_C"/>
    <property type="match status" value="1"/>
</dbReference>
<name>W6SIX7_9CLOT</name>
<evidence type="ECO:0000256" key="7">
    <source>
        <dbReference type="PROSITE-ProRule" id="PRU01091"/>
    </source>
</evidence>
<dbReference type="STRING" id="1216932.CM240_2489"/>
<protein>
    <recommendedName>
        <fullName evidence="1">Stage 0 sporulation protein A homolog</fullName>
    </recommendedName>
</protein>
<gene>
    <name evidence="10" type="ORF">CM240_2489</name>
</gene>
<dbReference type="OrthoDB" id="9803564at2"/>
<dbReference type="CDD" id="cd17574">
    <property type="entry name" value="REC_OmpR"/>
    <property type="match status" value="1"/>
</dbReference>
<evidence type="ECO:0000313" key="11">
    <source>
        <dbReference type="Proteomes" id="UP000019426"/>
    </source>
</evidence>
<dbReference type="eggNOG" id="COG0745">
    <property type="taxonomic scope" value="Bacteria"/>
</dbReference>
<dbReference type="InterPro" id="IPR011006">
    <property type="entry name" value="CheY-like_superfamily"/>
</dbReference>
<evidence type="ECO:0000313" key="10">
    <source>
        <dbReference type="EMBL" id="CDM69625.1"/>
    </source>
</evidence>
<dbReference type="SUPFAM" id="SSF52172">
    <property type="entry name" value="CheY-like"/>
    <property type="match status" value="1"/>
</dbReference>
<evidence type="ECO:0000259" key="9">
    <source>
        <dbReference type="PROSITE" id="PS51755"/>
    </source>
</evidence>
<feature type="DNA-binding region" description="OmpR/PhoB-type" evidence="7">
    <location>
        <begin position="125"/>
        <end position="225"/>
    </location>
</feature>
<keyword evidence="4" id="KW-0804">Transcription</keyword>
<dbReference type="PROSITE" id="PS51755">
    <property type="entry name" value="OMPR_PHOB"/>
    <property type="match status" value="1"/>
</dbReference>
<evidence type="ECO:0000256" key="1">
    <source>
        <dbReference type="ARBA" id="ARBA00018672"/>
    </source>
</evidence>
<dbReference type="InterPro" id="IPR039420">
    <property type="entry name" value="WalR-like"/>
</dbReference>
<dbReference type="Gene3D" id="1.10.10.10">
    <property type="entry name" value="Winged helix-like DNA-binding domain superfamily/Winged helix DNA-binding domain"/>
    <property type="match status" value="1"/>
</dbReference>
<dbReference type="EMBL" id="HG917868">
    <property type="protein sequence ID" value="CDM69625.1"/>
    <property type="molecule type" value="Genomic_DNA"/>
</dbReference>
<dbReference type="KEGG" id="clt:CM240_2489"/>
<dbReference type="GO" id="GO:0000976">
    <property type="term" value="F:transcription cis-regulatory region binding"/>
    <property type="evidence" value="ECO:0007669"/>
    <property type="project" value="TreeGrafter"/>
</dbReference>
<organism evidence="10 11">
    <name type="scientific">Clostridium bornimense</name>
    <dbReference type="NCBI Taxonomy" id="1216932"/>
    <lineage>
        <taxon>Bacteria</taxon>
        <taxon>Bacillati</taxon>
        <taxon>Bacillota</taxon>
        <taxon>Clostridia</taxon>
        <taxon>Eubacteriales</taxon>
        <taxon>Clostridiaceae</taxon>
        <taxon>Clostridium</taxon>
    </lineage>
</organism>
<proteinExistence type="predicted"/>
<dbReference type="AlphaFoldDB" id="W6SIX7"/>
<dbReference type="InterPro" id="IPR001867">
    <property type="entry name" value="OmpR/PhoB-type_DNA-bd"/>
</dbReference>
<accession>W6SIX7</accession>
<feature type="modified residue" description="4-aspartylphosphate" evidence="6">
    <location>
        <position position="53"/>
    </location>
</feature>
<dbReference type="SMART" id="SM00862">
    <property type="entry name" value="Trans_reg_C"/>
    <property type="match status" value="1"/>
</dbReference>
<feature type="domain" description="Response regulatory" evidence="8">
    <location>
        <begin position="3"/>
        <end position="117"/>
    </location>
</feature>
<dbReference type="SMART" id="SM00448">
    <property type="entry name" value="REC"/>
    <property type="match status" value="1"/>
</dbReference>
<keyword evidence="2" id="KW-0805">Transcription regulation</keyword>
<dbReference type="PANTHER" id="PTHR48111">
    <property type="entry name" value="REGULATOR OF RPOS"/>
    <property type="match status" value="1"/>
</dbReference>
<dbReference type="HOGENOM" id="CLU_000445_30_3_9"/>
<dbReference type="InterPro" id="IPR036388">
    <property type="entry name" value="WH-like_DNA-bd_sf"/>
</dbReference>
<comment type="function">
    <text evidence="5">May play the central regulatory role in sporulation. It may be an element of the effector pathway responsible for the activation of sporulation genes in response to nutritional stress. Spo0A may act in concert with spo0H (a sigma factor) to control the expression of some genes that are critical to the sporulation process.</text>
</comment>
<evidence type="ECO:0000259" key="8">
    <source>
        <dbReference type="PROSITE" id="PS50110"/>
    </source>
</evidence>
<dbReference type="PROSITE" id="PS50110">
    <property type="entry name" value="RESPONSE_REGULATORY"/>
    <property type="match status" value="1"/>
</dbReference>
<evidence type="ECO:0000256" key="4">
    <source>
        <dbReference type="ARBA" id="ARBA00023163"/>
    </source>
</evidence>
<evidence type="ECO:0000256" key="2">
    <source>
        <dbReference type="ARBA" id="ARBA00023015"/>
    </source>
</evidence>
<dbReference type="Pfam" id="PF00486">
    <property type="entry name" value="Trans_reg_C"/>
    <property type="match status" value="1"/>
</dbReference>
<evidence type="ECO:0000256" key="5">
    <source>
        <dbReference type="ARBA" id="ARBA00024867"/>
    </source>
</evidence>
<dbReference type="GO" id="GO:0006355">
    <property type="term" value="P:regulation of DNA-templated transcription"/>
    <property type="evidence" value="ECO:0007669"/>
    <property type="project" value="InterPro"/>
</dbReference>
<dbReference type="InterPro" id="IPR001789">
    <property type="entry name" value="Sig_transdc_resp-reg_receiver"/>
</dbReference>
<keyword evidence="3 7" id="KW-0238">DNA-binding</keyword>
<keyword evidence="11" id="KW-1185">Reference proteome</keyword>
<dbReference type="Gene3D" id="3.40.50.2300">
    <property type="match status" value="1"/>
</dbReference>
<dbReference type="RefSeq" id="WP_044039423.1">
    <property type="nucleotide sequence ID" value="NZ_HG917868.1"/>
</dbReference>
<sequence length="228" mass="26128">MRSILLVEDDNALALGVKYTLENEGFNVLRGTSVEDSKKVFCSNEKIDLILLDLTLPDGSGYDLCKYIREKSNVPIIFLTAMDEEANVVLAFDLGGDDYITKPIRIKELISRINAVLRRSKRDAMDIKRSGEIALDINKAKLLKKDKEIVITTVEYKLLMLFFNNPQKIISRDEIIHNLWDIDGEFVDGNTLSVYIRRLREKIEDNPSKPVYIETLRGLGYKWSKNVI</sequence>
<dbReference type="PANTHER" id="PTHR48111:SF73">
    <property type="entry name" value="ALKALINE PHOSPHATASE SYNTHESIS TRANSCRIPTIONAL REGULATORY PROTEIN PHOP"/>
    <property type="match status" value="1"/>
</dbReference>
<feature type="domain" description="OmpR/PhoB-type" evidence="9">
    <location>
        <begin position="125"/>
        <end position="225"/>
    </location>
</feature>
<dbReference type="Pfam" id="PF00072">
    <property type="entry name" value="Response_reg"/>
    <property type="match status" value="1"/>
</dbReference>
<dbReference type="Gene3D" id="6.10.250.690">
    <property type="match status" value="1"/>
</dbReference>
<evidence type="ECO:0000256" key="6">
    <source>
        <dbReference type="PROSITE-ProRule" id="PRU00169"/>
    </source>
</evidence>
<evidence type="ECO:0000256" key="3">
    <source>
        <dbReference type="ARBA" id="ARBA00023125"/>
    </source>
</evidence>
<dbReference type="GO" id="GO:0032993">
    <property type="term" value="C:protein-DNA complex"/>
    <property type="evidence" value="ECO:0007669"/>
    <property type="project" value="TreeGrafter"/>
</dbReference>
<dbReference type="PATRIC" id="fig|1216932.3.peg.2468"/>
<dbReference type="Proteomes" id="UP000019426">
    <property type="component" value="Chromosome M2/40_rep1"/>
</dbReference>
<dbReference type="GO" id="GO:0000156">
    <property type="term" value="F:phosphorelay response regulator activity"/>
    <property type="evidence" value="ECO:0007669"/>
    <property type="project" value="TreeGrafter"/>
</dbReference>
<keyword evidence="6" id="KW-0597">Phosphoprotein</keyword>
<dbReference type="GO" id="GO:0005829">
    <property type="term" value="C:cytosol"/>
    <property type="evidence" value="ECO:0007669"/>
    <property type="project" value="TreeGrafter"/>
</dbReference>
<reference evidence="10 11" key="1">
    <citation type="submission" date="2013-11" db="EMBL/GenBank/DDBJ databases">
        <title>Complete genome sequence of Clostridum sp. M2/40.</title>
        <authorList>
            <person name="Wibberg D."/>
            <person name="Puehler A."/>
            <person name="Schlueter A."/>
        </authorList>
    </citation>
    <scope>NUCLEOTIDE SEQUENCE [LARGE SCALE GENOMIC DNA]</scope>
    <source>
        <strain evidence="11">M2/40</strain>
    </source>
</reference>